<dbReference type="SUPFAM" id="SSF52540">
    <property type="entry name" value="P-loop containing nucleoside triphosphate hydrolases"/>
    <property type="match status" value="1"/>
</dbReference>
<dbReference type="SUPFAM" id="SSF56112">
    <property type="entry name" value="Protein kinase-like (PK-like)"/>
    <property type="match status" value="1"/>
</dbReference>
<feature type="repeat" description="TPR" evidence="3">
    <location>
        <begin position="949"/>
        <end position="982"/>
    </location>
</feature>
<dbReference type="InterPro" id="IPR027417">
    <property type="entry name" value="P-loop_NTPase"/>
</dbReference>
<keyword evidence="2 4" id="KW-0067">ATP-binding</keyword>
<gene>
    <name evidence="6" type="ORF">AMJ52_04115</name>
</gene>
<dbReference type="InterPro" id="IPR041664">
    <property type="entry name" value="AAA_16"/>
</dbReference>
<protein>
    <recommendedName>
        <fullName evidence="5">Protein kinase domain-containing protein</fullName>
    </recommendedName>
</protein>
<dbReference type="Gene3D" id="1.25.40.10">
    <property type="entry name" value="Tetratricopeptide repeat domain"/>
    <property type="match status" value="3"/>
</dbReference>
<dbReference type="Gene3D" id="1.10.510.10">
    <property type="entry name" value="Transferase(Phosphotransferase) domain 1"/>
    <property type="match status" value="1"/>
</dbReference>
<dbReference type="SUPFAM" id="SSF48452">
    <property type="entry name" value="TPR-like"/>
    <property type="match status" value="3"/>
</dbReference>
<dbReference type="PROSITE" id="PS00107">
    <property type="entry name" value="PROTEIN_KINASE_ATP"/>
    <property type="match status" value="1"/>
</dbReference>
<dbReference type="SMART" id="SM00028">
    <property type="entry name" value="TPR"/>
    <property type="match status" value="9"/>
</dbReference>
<dbReference type="EMBL" id="LJNI01000039">
    <property type="protein sequence ID" value="KPJ73171.1"/>
    <property type="molecule type" value="Genomic_DNA"/>
</dbReference>
<dbReference type="SMART" id="SM00220">
    <property type="entry name" value="S_TKc"/>
    <property type="match status" value="1"/>
</dbReference>
<dbReference type="PROSITE" id="PS50011">
    <property type="entry name" value="PROTEIN_KINASE_DOM"/>
    <property type="match status" value="1"/>
</dbReference>
<feature type="binding site" evidence="4">
    <location>
        <position position="39"/>
    </location>
    <ligand>
        <name>ATP</name>
        <dbReference type="ChEBI" id="CHEBI:30616"/>
    </ligand>
</feature>
<evidence type="ECO:0000313" key="6">
    <source>
        <dbReference type="EMBL" id="KPJ73171.1"/>
    </source>
</evidence>
<dbReference type="InterPro" id="IPR011009">
    <property type="entry name" value="Kinase-like_dom_sf"/>
</dbReference>
<dbReference type="InterPro" id="IPR019734">
    <property type="entry name" value="TPR_rpt"/>
</dbReference>
<evidence type="ECO:0000313" key="7">
    <source>
        <dbReference type="Proteomes" id="UP000051012"/>
    </source>
</evidence>
<dbReference type="InterPro" id="IPR000719">
    <property type="entry name" value="Prot_kinase_dom"/>
</dbReference>
<dbReference type="CDD" id="cd14014">
    <property type="entry name" value="STKc_PknB_like"/>
    <property type="match status" value="1"/>
</dbReference>
<dbReference type="Pfam" id="PF13424">
    <property type="entry name" value="TPR_12"/>
    <property type="match status" value="2"/>
</dbReference>
<keyword evidence="1 4" id="KW-0547">Nucleotide-binding</keyword>
<dbReference type="PROSITE" id="PS00108">
    <property type="entry name" value="PROTEIN_KINASE_ST"/>
    <property type="match status" value="1"/>
</dbReference>
<feature type="repeat" description="TPR" evidence="3">
    <location>
        <begin position="776"/>
        <end position="809"/>
    </location>
</feature>
<dbReference type="PANTHER" id="PTHR16305">
    <property type="entry name" value="TESTICULAR SOLUBLE ADENYLYL CYCLASE"/>
    <property type="match status" value="1"/>
</dbReference>
<evidence type="ECO:0000256" key="1">
    <source>
        <dbReference type="ARBA" id="ARBA00022741"/>
    </source>
</evidence>
<dbReference type="Proteomes" id="UP000051012">
    <property type="component" value="Unassembled WGS sequence"/>
</dbReference>
<evidence type="ECO:0000256" key="3">
    <source>
        <dbReference type="PROSITE-ProRule" id="PRU00339"/>
    </source>
</evidence>
<evidence type="ECO:0000259" key="5">
    <source>
        <dbReference type="PROSITE" id="PS50011"/>
    </source>
</evidence>
<dbReference type="GO" id="GO:0005737">
    <property type="term" value="C:cytoplasm"/>
    <property type="evidence" value="ECO:0007669"/>
    <property type="project" value="TreeGrafter"/>
</dbReference>
<dbReference type="PANTHER" id="PTHR16305:SF28">
    <property type="entry name" value="GUANYLATE CYCLASE DOMAIN-CONTAINING PROTEIN"/>
    <property type="match status" value="1"/>
</dbReference>
<dbReference type="InterPro" id="IPR008271">
    <property type="entry name" value="Ser/Thr_kinase_AS"/>
</dbReference>
<comment type="caution">
    <text evidence="6">The sequence shown here is derived from an EMBL/GenBank/DDBJ whole genome shotgun (WGS) entry which is preliminary data.</text>
</comment>
<dbReference type="Gene3D" id="3.40.50.300">
    <property type="entry name" value="P-loop containing nucleotide triphosphate hydrolases"/>
    <property type="match status" value="1"/>
</dbReference>
<name>A0A0S7YF84_UNCT6</name>
<sequence>MKRTIIDNRYTILKKLGAGATGVVYRVEDLKTKRIIALKILYKQKTSSEAVLRFKREFRLLTRLHHPNLCSVYDFGSLKDDRCYFTMEYIDGQDIFEATKRLDYKKVFPLIVQLCRVLEYIHSKGLIHYDIKPSNVLIHKSCENSVKLMDFGLTGEQRIKGGALIKGTFPYIAPEVIKGLAVDHRTDLYSLGVLLYEIFTRKPFRGKKESFVTLLQQRVQRSSALPSNIVTNMPKQSEQLIMQLLAIEPAARFSRANEIIEEINKLSHLKFELETEKTLEGYLMSSRFVGRDKEMEMLQSLYEQARNGKGKVVLVTGDAGIGKSRLLKEFKIFVQLQHSHNFIGYVHRDTTQALEPFYDIFKELINYMMDEVDLSRSSKLKTTFAVLFKIFPDIPDRHLKKNVPRLASLMPQQEKLRNFEALSKLIGYCATMLGEIVILLEDLHWADDLSTQFLEYLSRNIAESNIFICGTAREQELEENQALQKMIRNLKDDGCFNQVGLSSLKFKDLYSFLDSTITRGSNSPELVRYLMTKSGGNPFFVEEIMRTLLQKRGVSIGEPMRIEDFKQIVIPETIEDIILKRVKDLDINSQKVLNYAAIFLKGFTYDVMKRLNKLDDTELSRTLWNLTRKQVLIEKGNTFQFYHTTLQESLNKRLSPRNKKRLNYNVGKVLENINKRNLEQVVEDLAFYFINARDHKRGVRYGIRAAKKCRERYANEQAIRFYKSTLELLSDKNPSLRFDILQKLVHMGATVGFYDDMVEHGNEALSIEVGPIDKKIDIILEFGTFYVKKGRLDEASHIYQRGMRLLKKMKGSRLKTLLEANINAYICRLYLAKGDYKNARRFDFDALKLVKGLKGKQAIKLQARVYNTMGIIERTKGYYGRKPDYEKIVSYYKKSYTCYKKVKDEYGVATVLNNLGRVYRDKFGFKKTFIYYQKSIRILEKIGDQHGISMGLSTTGDFLREKGNYARALQYYQKALSIARKIGIASRIGRSLGGIGRCFLQLCEYKRAKDYFEKSLKIYNTMGWNASKSNMEKCIGEVYQAMGDYMSALNFYRKSLRISRNTNHHLCLANSFTKIGSVFMEIGEFSKARRYIKDGLRTANTLEMRRIVIENYILLCQIYKIMEDYASAKDYCKQGIKMAKELGMKPLLLQLFILLAELHYHEGKYVESIKIVNKAENLAKKMGTKDLYAEALLIKVKNELKQSRLSKVEFIKILDEAKGIVEEIGCPEILWKVYFEYGRFSEKYREYYEALNHYEKCIVIFKDVVDKIKYESFKKSYLNRPDRHAVFSAVNALYARNKEGFFTK</sequence>
<feature type="repeat" description="TPR" evidence="3">
    <location>
        <begin position="1029"/>
        <end position="1062"/>
    </location>
</feature>
<dbReference type="InterPro" id="IPR011990">
    <property type="entry name" value="TPR-like_helical_dom_sf"/>
</dbReference>
<evidence type="ECO:0000256" key="2">
    <source>
        <dbReference type="ARBA" id="ARBA00022840"/>
    </source>
</evidence>
<accession>A0A0S7YF84</accession>
<evidence type="ECO:0000256" key="4">
    <source>
        <dbReference type="PROSITE-ProRule" id="PRU10141"/>
    </source>
</evidence>
<dbReference type="InterPro" id="IPR017441">
    <property type="entry name" value="Protein_kinase_ATP_BS"/>
</dbReference>
<organism evidence="6 7">
    <name type="scientific">candidate division TA06 bacterium DG_78</name>
    <dbReference type="NCBI Taxonomy" id="1703772"/>
    <lineage>
        <taxon>Bacteria</taxon>
        <taxon>Bacteria division TA06</taxon>
    </lineage>
</organism>
<dbReference type="PROSITE" id="PS50005">
    <property type="entry name" value="TPR"/>
    <property type="match status" value="3"/>
</dbReference>
<feature type="domain" description="Protein kinase" evidence="5">
    <location>
        <begin position="10"/>
        <end position="271"/>
    </location>
</feature>
<dbReference type="GO" id="GO:0004672">
    <property type="term" value="F:protein kinase activity"/>
    <property type="evidence" value="ECO:0007669"/>
    <property type="project" value="InterPro"/>
</dbReference>
<dbReference type="GO" id="GO:0004016">
    <property type="term" value="F:adenylate cyclase activity"/>
    <property type="evidence" value="ECO:0007669"/>
    <property type="project" value="TreeGrafter"/>
</dbReference>
<keyword evidence="3" id="KW-0802">TPR repeat</keyword>
<reference evidence="6 7" key="1">
    <citation type="journal article" date="2015" name="Microbiome">
        <title>Genomic resolution of linkages in carbon, nitrogen, and sulfur cycling among widespread estuary sediment bacteria.</title>
        <authorList>
            <person name="Baker B.J."/>
            <person name="Lazar C.S."/>
            <person name="Teske A.P."/>
            <person name="Dick G.J."/>
        </authorList>
    </citation>
    <scope>NUCLEOTIDE SEQUENCE [LARGE SCALE GENOMIC DNA]</scope>
    <source>
        <strain evidence="6">DG_78</strain>
    </source>
</reference>
<dbReference type="Pfam" id="PF13191">
    <property type="entry name" value="AAA_16"/>
    <property type="match status" value="1"/>
</dbReference>
<proteinExistence type="predicted"/>
<dbReference type="GO" id="GO:0005524">
    <property type="term" value="F:ATP binding"/>
    <property type="evidence" value="ECO:0007669"/>
    <property type="project" value="UniProtKB-UniRule"/>
</dbReference>
<dbReference type="Gene3D" id="3.30.200.20">
    <property type="entry name" value="Phosphorylase Kinase, domain 1"/>
    <property type="match status" value="1"/>
</dbReference>
<dbReference type="Pfam" id="PF00069">
    <property type="entry name" value="Pkinase"/>
    <property type="match status" value="1"/>
</dbReference>